<protein>
    <submittedName>
        <fullName evidence="2">Gliding motility-associated C-terminal domain-containing protein</fullName>
    </submittedName>
</protein>
<dbReference type="EMBL" id="FRBL01000001">
    <property type="protein sequence ID" value="SHK81017.1"/>
    <property type="molecule type" value="Genomic_DNA"/>
</dbReference>
<feature type="domain" description="PKD" evidence="1">
    <location>
        <begin position="394"/>
        <end position="464"/>
    </location>
</feature>
<keyword evidence="3" id="KW-1185">Reference proteome</keyword>
<reference evidence="2 3" key="1">
    <citation type="submission" date="2016-11" db="EMBL/GenBank/DDBJ databases">
        <authorList>
            <person name="Jaros S."/>
            <person name="Januszkiewicz K."/>
            <person name="Wedrychowicz H."/>
        </authorList>
    </citation>
    <scope>NUCLEOTIDE SEQUENCE [LARGE SCALE GENOMIC DNA]</scope>
    <source>
        <strain evidence="2 3">DSM 27406</strain>
    </source>
</reference>
<organism evidence="2 3">
    <name type="scientific">Chitinophaga jiangningensis</name>
    <dbReference type="NCBI Taxonomy" id="1419482"/>
    <lineage>
        <taxon>Bacteria</taxon>
        <taxon>Pseudomonadati</taxon>
        <taxon>Bacteroidota</taxon>
        <taxon>Chitinophagia</taxon>
        <taxon>Chitinophagales</taxon>
        <taxon>Chitinophagaceae</taxon>
        <taxon>Chitinophaga</taxon>
    </lineage>
</organism>
<dbReference type="InterPro" id="IPR026341">
    <property type="entry name" value="T9SS_type_B"/>
</dbReference>
<dbReference type="InterPro" id="IPR013783">
    <property type="entry name" value="Ig-like_fold"/>
</dbReference>
<sequence length="1114" mass="120625">MSKIRIFLFLCLVIIAAPTTLIAQKEGNNWFFGKGAGITFNTTPASVVSGGQMNSREGVTSLSDANGRLQFYSDGVKVYDARHQVMPNGTNLMGDNSACQSAIAVPWPGHPNKYLIFTTMVKKGVRYSEIDMTRNSGYGDINTSVKNVPILPDNLSTEKFIITKHCNNVDYWLITPTMNSNNFYVYLISAAGVSAPTIYATGTPIPNDYTAWGAAGILKVSQDGKMLAHLRGNQVMPTLNSFCEIFQFNNQTGAVGSVITSIGNWNQAYGIEFSPDSKIFYVTTALQPYTLMQYDLTATNINASKLLVYQSTNVAFGAMQLGPDGKIYVSGESGFNNGTPFLSTIEQPNVLGMGCDFKYASMNLSPGMVLVGLPTIMTDYVYDAMGIKYTDTCVNKPTTLTLNAPGTVTGINWEFGDGTTGTGIAATHQYAAAGTYTVTAHYSGPCNSGTSQAIIQINGPITTQQKISICNGGTYTLPDGVQVNTAGVYTSVIPRKDGCGNDSTIITTVVLNESYQVTVNAETCFNTTYKLPDGRIVNTSGDYTSTLRSMFGCDSIISTHLRILPQYNTLQTLPICNNEPVTLPDGRIVSAPGTYTSVLKTVVSKCDSTITTNVVTQASQYQIEVVDTCLQAGTTFKVNTTTTAVSWDFGDGQTSTDITATHTYAQSGNYTVTAVATGICSSPITYTRNITIRTGSRETKIIHVCNGNVYTLPDGTITGIAGDYTTILPNIYGCDSTIITTVIVNQPYYSTVDTTICRGSTVVLPDGRTVTASGRYTSHFRSLYDCDSIITTNISYHPDYNTSETINICDGTSYTLPDGRIVNTAGVYTSHLKTYKFLCDSIIISTVNVINAVSETSAEICEGTSYTLPTGNTVNTSGDYISILRSYQGCDSIITTHLIVNPTYKFEVTAEFCESNGYELQDGTIVNKSGTYVVKLQTYKGCDSIYINHLTTVKFPGISLGKDSCLMPGKPLILTPGPGFQTYQWHSGETTPFITVTHEGMYAVRVTNSCGSAAAQIRVIACSQELFVPNAFTPNGDGKNDVFRIINYHGQQLLRFSIYNRWGGEIFTTNNPLKGWDGRINGILQDVGAYVYLIQYKNLEGQERILKGTVTLLK</sequence>
<dbReference type="Pfam" id="PF13585">
    <property type="entry name" value="CHU_C"/>
    <property type="match status" value="1"/>
</dbReference>
<dbReference type="SUPFAM" id="SSF63829">
    <property type="entry name" value="Calcium-dependent phosphotriesterase"/>
    <property type="match status" value="1"/>
</dbReference>
<dbReference type="STRING" id="1419482.SAMN05444266_101213"/>
<dbReference type="Gene3D" id="2.60.40.10">
    <property type="entry name" value="Immunoglobulins"/>
    <property type="match status" value="2"/>
</dbReference>
<accession>A0A1M6VHI1</accession>
<dbReference type="InterPro" id="IPR000601">
    <property type="entry name" value="PKD_dom"/>
</dbReference>
<evidence type="ECO:0000313" key="3">
    <source>
        <dbReference type="Proteomes" id="UP000184420"/>
    </source>
</evidence>
<dbReference type="AlphaFoldDB" id="A0A1M6VHI1"/>
<dbReference type="SUPFAM" id="SSF49299">
    <property type="entry name" value="PKD domain"/>
    <property type="match status" value="2"/>
</dbReference>
<dbReference type="NCBIfam" id="TIGR04131">
    <property type="entry name" value="Bac_Flav_CTERM"/>
    <property type="match status" value="1"/>
</dbReference>
<evidence type="ECO:0000259" key="1">
    <source>
        <dbReference type="PROSITE" id="PS50093"/>
    </source>
</evidence>
<feature type="domain" description="PKD" evidence="1">
    <location>
        <begin position="643"/>
        <end position="692"/>
    </location>
</feature>
<name>A0A1M6VHI1_9BACT</name>
<evidence type="ECO:0000313" key="2">
    <source>
        <dbReference type="EMBL" id="SHK81017.1"/>
    </source>
</evidence>
<proteinExistence type="predicted"/>
<dbReference type="CDD" id="cd00146">
    <property type="entry name" value="PKD"/>
    <property type="match status" value="2"/>
</dbReference>
<dbReference type="SMART" id="SM00089">
    <property type="entry name" value="PKD"/>
    <property type="match status" value="2"/>
</dbReference>
<dbReference type="Proteomes" id="UP000184420">
    <property type="component" value="Unassembled WGS sequence"/>
</dbReference>
<dbReference type="PROSITE" id="PS50093">
    <property type="entry name" value="PKD"/>
    <property type="match status" value="2"/>
</dbReference>
<dbReference type="InterPro" id="IPR035986">
    <property type="entry name" value="PKD_dom_sf"/>
</dbReference>
<gene>
    <name evidence="2" type="ORF">SAMN05444266_101213</name>
</gene>
<dbReference type="Pfam" id="PF18911">
    <property type="entry name" value="PKD_4"/>
    <property type="match status" value="2"/>
</dbReference>
<dbReference type="InterPro" id="IPR022409">
    <property type="entry name" value="PKD/Chitinase_dom"/>
</dbReference>
<dbReference type="RefSeq" id="WP_083549189.1">
    <property type="nucleotide sequence ID" value="NZ_FRBL01000001.1"/>
</dbReference>
<dbReference type="OrthoDB" id="9765926at2"/>